<proteinExistence type="predicted"/>
<evidence type="ECO:0000313" key="2">
    <source>
        <dbReference type="EMBL" id="SFO10869.1"/>
    </source>
</evidence>
<accession>A0A1I5EH67</accession>
<keyword evidence="1" id="KW-0812">Transmembrane</keyword>
<keyword evidence="3" id="KW-1185">Reference proteome</keyword>
<evidence type="ECO:0000256" key="1">
    <source>
        <dbReference type="SAM" id="Phobius"/>
    </source>
</evidence>
<reference evidence="3" key="1">
    <citation type="submission" date="2016-10" db="EMBL/GenBank/DDBJ databases">
        <authorList>
            <person name="Varghese N."/>
            <person name="Submissions S."/>
        </authorList>
    </citation>
    <scope>NUCLEOTIDE SEQUENCE [LARGE SCALE GENOMIC DNA]</scope>
    <source>
        <strain evidence="3">DS-12</strain>
    </source>
</reference>
<protein>
    <submittedName>
        <fullName evidence="2">Uncharacterized protein</fullName>
    </submittedName>
</protein>
<evidence type="ECO:0000313" key="3">
    <source>
        <dbReference type="Proteomes" id="UP000199036"/>
    </source>
</evidence>
<gene>
    <name evidence="2" type="ORF">SAMN05421741_12057</name>
</gene>
<dbReference type="AlphaFoldDB" id="A0A1I5EH67"/>
<organism evidence="2 3">
    <name type="scientific">Paenimyroides ummariense</name>
    <dbReference type="NCBI Taxonomy" id="913024"/>
    <lineage>
        <taxon>Bacteria</taxon>
        <taxon>Pseudomonadati</taxon>
        <taxon>Bacteroidota</taxon>
        <taxon>Flavobacteriia</taxon>
        <taxon>Flavobacteriales</taxon>
        <taxon>Flavobacteriaceae</taxon>
        <taxon>Paenimyroides</taxon>
    </lineage>
</organism>
<dbReference type="EMBL" id="FOVI01000020">
    <property type="protein sequence ID" value="SFO10869.1"/>
    <property type="molecule type" value="Genomic_DNA"/>
</dbReference>
<sequence>MKSIEMKSVLKGVMSLFVYVALMVLVFSNL</sequence>
<name>A0A1I5EH67_9FLAO</name>
<keyword evidence="1" id="KW-1133">Transmembrane helix</keyword>
<dbReference type="Proteomes" id="UP000199036">
    <property type="component" value="Unassembled WGS sequence"/>
</dbReference>
<feature type="transmembrane region" description="Helical" evidence="1">
    <location>
        <begin position="9"/>
        <end position="28"/>
    </location>
</feature>
<keyword evidence="1" id="KW-0472">Membrane</keyword>
<dbReference type="STRING" id="913024.SAMN05421741_12057"/>